<dbReference type="PANTHER" id="PTHR43605:SF10">
    <property type="entry name" value="ACYL-COA SYNTHETASE MEDIUM CHAIN FAMILY MEMBER 3"/>
    <property type="match status" value="1"/>
</dbReference>
<evidence type="ECO:0000313" key="8">
    <source>
        <dbReference type="EMBL" id="SEA54514.1"/>
    </source>
</evidence>
<accession>A0A1H4C2E4</accession>
<dbReference type="STRING" id="89524.SAMN05444370_106167"/>
<dbReference type="InterPro" id="IPR000873">
    <property type="entry name" value="AMP-dep_synth/lig_dom"/>
</dbReference>
<dbReference type="SUPFAM" id="SSF56801">
    <property type="entry name" value="Acetyl-CoA synthetase-like"/>
    <property type="match status" value="1"/>
</dbReference>
<feature type="domain" description="AMP-binding enzyme C-terminal" evidence="7">
    <location>
        <begin position="472"/>
        <end position="550"/>
    </location>
</feature>
<dbReference type="PROSITE" id="PS00455">
    <property type="entry name" value="AMP_BINDING"/>
    <property type="match status" value="1"/>
</dbReference>
<dbReference type="PANTHER" id="PTHR43605">
    <property type="entry name" value="ACYL-COENZYME A SYNTHETASE"/>
    <property type="match status" value="1"/>
</dbReference>
<dbReference type="InterPro" id="IPR020845">
    <property type="entry name" value="AMP-binding_CS"/>
</dbReference>
<dbReference type="AlphaFoldDB" id="A0A1H4C2E4"/>
<evidence type="ECO:0000256" key="3">
    <source>
        <dbReference type="ARBA" id="ARBA00022741"/>
    </source>
</evidence>
<dbReference type="InterPro" id="IPR045851">
    <property type="entry name" value="AMP-bd_C_sf"/>
</dbReference>
<dbReference type="Proteomes" id="UP000198703">
    <property type="component" value="Unassembled WGS sequence"/>
</dbReference>
<evidence type="ECO:0000256" key="4">
    <source>
        <dbReference type="ARBA" id="ARBA00022840"/>
    </source>
</evidence>
<dbReference type="GO" id="GO:0004321">
    <property type="term" value="F:fatty-acyl-CoA synthase activity"/>
    <property type="evidence" value="ECO:0007669"/>
    <property type="project" value="TreeGrafter"/>
</dbReference>
<dbReference type="InterPro" id="IPR025110">
    <property type="entry name" value="AMP-bd_C"/>
</dbReference>
<name>A0A1H4C2E4_9RHOB</name>
<evidence type="ECO:0000259" key="7">
    <source>
        <dbReference type="Pfam" id="PF13193"/>
    </source>
</evidence>
<keyword evidence="3" id="KW-0547">Nucleotide-binding</keyword>
<evidence type="ECO:0000313" key="9">
    <source>
        <dbReference type="Proteomes" id="UP000198703"/>
    </source>
</evidence>
<protein>
    <submittedName>
        <fullName evidence="8">Acetyl-CoA synthetase</fullName>
    </submittedName>
</protein>
<dbReference type="Gene3D" id="3.30.300.30">
    <property type="match status" value="1"/>
</dbReference>
<feature type="compositionally biased region" description="Basic and acidic residues" evidence="5">
    <location>
        <begin position="1"/>
        <end position="10"/>
    </location>
</feature>
<dbReference type="GO" id="GO:0006637">
    <property type="term" value="P:acyl-CoA metabolic process"/>
    <property type="evidence" value="ECO:0007669"/>
    <property type="project" value="TreeGrafter"/>
</dbReference>
<sequence length="560" mass="59892">MSDRSGEADARSAPAGGPDPLAMPALAPGRSWDAMRRDFRWPNPPRLNIAEAICDRWARAEPERLALRHLGPRGAEEWSYGRLAAASRRLANVLSAAGVARGDRVAVLLPQSPAALLAHLAAYRLGAVAVPLFTLFGAEALAFRLADSGAKALVTDAANRPKLDGLDLPGLTRVLTVGGAGAEDFEPALARASDLHEMVATGPEDPAFISYTSGTTGPPKGALHAHRVLIGHLPGVRLAHEFLPQPSDVMWTPADWAWMGGLCNVMMPALCLGVPLVSHRFEKFDPEAAFALMAREGASCVFAPPTALRLMRQVERPLRFWEGAPRRLRTLACGGEALGAELLDWGREELGLTINEFYGQTECNKMIANAACAMAVKPGAMGRAAPGFEVGVIDGEGRALPPGESGEIAVKRGAAPMFLGYWNRPDKTAEKFAGDWMRTGDEGRMDAEGYFFFAARSDDVITSSGYRIGPSEIEDCLCRHPAVAMAAVVGEPDPVRTEAVVAHVVARPGFARDDALAAALTDHVRTRISAHVAPRRVVFVETLPMTATGKIMRRELRGTG</sequence>
<dbReference type="InterPro" id="IPR042099">
    <property type="entry name" value="ANL_N_sf"/>
</dbReference>
<evidence type="ECO:0000256" key="5">
    <source>
        <dbReference type="SAM" id="MobiDB-lite"/>
    </source>
</evidence>
<dbReference type="Pfam" id="PF00501">
    <property type="entry name" value="AMP-binding"/>
    <property type="match status" value="1"/>
</dbReference>
<dbReference type="EMBL" id="FNQM01000006">
    <property type="protein sequence ID" value="SEA54514.1"/>
    <property type="molecule type" value="Genomic_DNA"/>
</dbReference>
<keyword evidence="4" id="KW-0067">ATP-binding</keyword>
<feature type="region of interest" description="Disordered" evidence="5">
    <location>
        <begin position="1"/>
        <end position="27"/>
    </location>
</feature>
<proteinExistence type="inferred from homology"/>
<feature type="domain" description="AMP-dependent synthetase/ligase" evidence="6">
    <location>
        <begin position="55"/>
        <end position="422"/>
    </location>
</feature>
<dbReference type="Gene3D" id="3.40.50.12780">
    <property type="entry name" value="N-terminal domain of ligase-like"/>
    <property type="match status" value="1"/>
</dbReference>
<dbReference type="GO" id="GO:0016405">
    <property type="term" value="F:CoA-ligase activity"/>
    <property type="evidence" value="ECO:0007669"/>
    <property type="project" value="UniProtKB-ARBA"/>
</dbReference>
<keyword evidence="9" id="KW-1185">Reference proteome</keyword>
<dbReference type="GO" id="GO:0015645">
    <property type="term" value="F:fatty acid ligase activity"/>
    <property type="evidence" value="ECO:0007669"/>
    <property type="project" value="TreeGrafter"/>
</dbReference>
<dbReference type="InterPro" id="IPR051087">
    <property type="entry name" value="Mitochondrial_ACSM"/>
</dbReference>
<dbReference type="GO" id="GO:0006633">
    <property type="term" value="P:fatty acid biosynthetic process"/>
    <property type="evidence" value="ECO:0007669"/>
    <property type="project" value="TreeGrafter"/>
</dbReference>
<evidence type="ECO:0000256" key="1">
    <source>
        <dbReference type="ARBA" id="ARBA00006432"/>
    </source>
</evidence>
<keyword evidence="2" id="KW-0436">Ligase</keyword>
<comment type="similarity">
    <text evidence="1">Belongs to the ATP-dependent AMP-binding enzyme family.</text>
</comment>
<evidence type="ECO:0000259" key="6">
    <source>
        <dbReference type="Pfam" id="PF00501"/>
    </source>
</evidence>
<gene>
    <name evidence="8" type="ORF">SAMN05444370_106167</name>
</gene>
<organism evidence="8 9">
    <name type="scientific">Rubrimonas cliftonensis</name>
    <dbReference type="NCBI Taxonomy" id="89524"/>
    <lineage>
        <taxon>Bacteria</taxon>
        <taxon>Pseudomonadati</taxon>
        <taxon>Pseudomonadota</taxon>
        <taxon>Alphaproteobacteria</taxon>
        <taxon>Rhodobacterales</taxon>
        <taxon>Paracoccaceae</taxon>
        <taxon>Rubrimonas</taxon>
    </lineage>
</organism>
<evidence type="ECO:0000256" key="2">
    <source>
        <dbReference type="ARBA" id="ARBA00022598"/>
    </source>
</evidence>
<dbReference type="Pfam" id="PF13193">
    <property type="entry name" value="AMP-binding_C"/>
    <property type="match status" value="1"/>
</dbReference>
<reference evidence="8 9" key="1">
    <citation type="submission" date="2016-10" db="EMBL/GenBank/DDBJ databases">
        <authorList>
            <person name="de Groot N.N."/>
        </authorList>
    </citation>
    <scope>NUCLEOTIDE SEQUENCE [LARGE SCALE GENOMIC DNA]</scope>
    <source>
        <strain evidence="8 9">DSM 15345</strain>
    </source>
</reference>
<dbReference type="GO" id="GO:0005524">
    <property type="term" value="F:ATP binding"/>
    <property type="evidence" value="ECO:0007669"/>
    <property type="project" value="UniProtKB-KW"/>
</dbReference>